<dbReference type="Gene3D" id="3.40.190.150">
    <property type="entry name" value="Bordetella uptake gene, domain 1"/>
    <property type="match status" value="1"/>
</dbReference>
<dbReference type="EMBL" id="CADCTG010000319">
    <property type="protein sequence ID" value="CAA9284632.1"/>
    <property type="molecule type" value="Genomic_DNA"/>
</dbReference>
<organism evidence="3">
    <name type="scientific">uncultured Acetobacteraceae bacterium</name>
    <dbReference type="NCBI Taxonomy" id="169975"/>
    <lineage>
        <taxon>Bacteria</taxon>
        <taxon>Pseudomonadati</taxon>
        <taxon>Pseudomonadota</taxon>
        <taxon>Alphaproteobacteria</taxon>
        <taxon>Acetobacterales</taxon>
        <taxon>Acetobacteraceae</taxon>
        <taxon>environmental samples</taxon>
    </lineage>
</organism>
<dbReference type="Pfam" id="PF03401">
    <property type="entry name" value="TctC"/>
    <property type="match status" value="1"/>
</dbReference>
<dbReference type="SUPFAM" id="SSF53850">
    <property type="entry name" value="Periplasmic binding protein-like II"/>
    <property type="match status" value="1"/>
</dbReference>
<gene>
    <name evidence="3" type="ORF">AVDCRST_MAG08-4110</name>
</gene>
<evidence type="ECO:0000256" key="2">
    <source>
        <dbReference type="SAM" id="SignalP"/>
    </source>
</evidence>
<proteinExistence type="inferred from homology"/>
<feature type="chain" id="PRO_5026775723" evidence="2">
    <location>
        <begin position="25"/>
        <end position="321"/>
    </location>
</feature>
<dbReference type="PANTHER" id="PTHR42928">
    <property type="entry name" value="TRICARBOXYLATE-BINDING PROTEIN"/>
    <property type="match status" value="1"/>
</dbReference>
<dbReference type="PIRSF" id="PIRSF017082">
    <property type="entry name" value="YflP"/>
    <property type="match status" value="1"/>
</dbReference>
<name>A0A6J4JQZ5_9PROT</name>
<protein>
    <submittedName>
        <fullName evidence="3">BUG/TctC family periplasmic protein</fullName>
    </submittedName>
</protein>
<dbReference type="PANTHER" id="PTHR42928:SF5">
    <property type="entry name" value="BLR1237 PROTEIN"/>
    <property type="match status" value="1"/>
</dbReference>
<accession>A0A6J4JQZ5</accession>
<evidence type="ECO:0000313" key="3">
    <source>
        <dbReference type="EMBL" id="CAA9284632.1"/>
    </source>
</evidence>
<keyword evidence="2" id="KW-0732">Signal</keyword>
<evidence type="ECO:0000256" key="1">
    <source>
        <dbReference type="ARBA" id="ARBA00006987"/>
    </source>
</evidence>
<reference evidence="3" key="1">
    <citation type="submission" date="2020-02" db="EMBL/GenBank/DDBJ databases">
        <authorList>
            <person name="Meier V. D."/>
        </authorList>
    </citation>
    <scope>NUCLEOTIDE SEQUENCE</scope>
    <source>
        <strain evidence="3">AVDCRST_MAG08</strain>
    </source>
</reference>
<dbReference type="InterPro" id="IPR042100">
    <property type="entry name" value="Bug_dom1"/>
</dbReference>
<dbReference type="AlphaFoldDB" id="A0A6J4JQZ5"/>
<dbReference type="Gene3D" id="3.40.190.10">
    <property type="entry name" value="Periplasmic binding protein-like II"/>
    <property type="match status" value="1"/>
</dbReference>
<sequence length="321" mass="33631">MKTRRVALGALAAPFIVSPLRAQAAFPNRPLRLIVTYPPGGVTDIVGRFSAEALGPRLGQPVVVENRAGAGGNIGMQAAAAAEPDGYTMVLGTAATHGVNPVLYANSGVDAARDFAAVGTVADMANVLSVNPKRLDVGSVSELVATGKRRTLVYGSVGNGSSSHLSAAVFLRGAGFEATHVPYRGSSPAVAALLAGDFDFLFDTTATSTAHARSGAFRALAVTTARRASALPEVPTLQEAGLAGYDLSVWMGVFVSKRVQEPVLARLQEAFGQAMDEAMRNKLRGAFVDPLLVPPADLPRWVAAERERWSRLAREARLTVD</sequence>
<comment type="similarity">
    <text evidence="1">Belongs to the UPF0065 (bug) family.</text>
</comment>
<dbReference type="InterPro" id="IPR005064">
    <property type="entry name" value="BUG"/>
</dbReference>
<feature type="signal peptide" evidence="2">
    <location>
        <begin position="1"/>
        <end position="24"/>
    </location>
</feature>